<feature type="region of interest" description="Disordered" evidence="2">
    <location>
        <begin position="106"/>
        <end position="134"/>
    </location>
</feature>
<feature type="compositionally biased region" description="Basic and acidic residues" evidence="2">
    <location>
        <begin position="355"/>
        <end position="368"/>
    </location>
</feature>
<feature type="compositionally biased region" description="Basic and acidic residues" evidence="2">
    <location>
        <begin position="222"/>
        <end position="241"/>
    </location>
</feature>
<feature type="region of interest" description="Disordered" evidence="2">
    <location>
        <begin position="193"/>
        <end position="241"/>
    </location>
</feature>
<dbReference type="InterPro" id="IPR050167">
    <property type="entry name" value="Ser_Thr_protein_kinase"/>
</dbReference>
<evidence type="ECO:0000256" key="2">
    <source>
        <dbReference type="SAM" id="MobiDB-lite"/>
    </source>
</evidence>
<dbReference type="PROSITE" id="PS50011">
    <property type="entry name" value="PROTEIN_KINASE_DOM"/>
    <property type="match status" value="1"/>
</dbReference>
<feature type="region of interest" description="Disordered" evidence="2">
    <location>
        <begin position="146"/>
        <end position="169"/>
    </location>
</feature>
<keyword evidence="1" id="KW-0067">ATP-binding</keyword>
<feature type="region of interest" description="Disordered" evidence="2">
    <location>
        <begin position="535"/>
        <end position="570"/>
    </location>
</feature>
<keyword evidence="1" id="KW-0547">Nucleotide-binding</keyword>
<keyword evidence="5" id="KW-1185">Reference proteome</keyword>
<evidence type="ECO:0000313" key="5">
    <source>
        <dbReference type="Proteomes" id="UP000887568"/>
    </source>
</evidence>
<dbReference type="GeneID" id="119745141"/>
<reference evidence="4" key="1">
    <citation type="submission" date="2022-11" db="UniProtKB">
        <authorList>
            <consortium name="EnsemblMetazoa"/>
        </authorList>
    </citation>
    <scope>IDENTIFICATION</scope>
</reference>
<feature type="compositionally biased region" description="Basic and acidic residues" evidence="2">
    <location>
        <begin position="146"/>
        <end position="164"/>
    </location>
</feature>
<dbReference type="InterPro" id="IPR011009">
    <property type="entry name" value="Kinase-like_dom_sf"/>
</dbReference>
<dbReference type="GO" id="GO:0005524">
    <property type="term" value="F:ATP binding"/>
    <property type="evidence" value="ECO:0007669"/>
    <property type="project" value="UniProtKB-UniRule"/>
</dbReference>
<dbReference type="GO" id="GO:0005737">
    <property type="term" value="C:cytoplasm"/>
    <property type="evidence" value="ECO:0007669"/>
    <property type="project" value="TreeGrafter"/>
</dbReference>
<name>A0A914BP72_PATMI</name>
<dbReference type="CDD" id="cd00180">
    <property type="entry name" value="PKc"/>
    <property type="match status" value="1"/>
</dbReference>
<dbReference type="GO" id="GO:0004672">
    <property type="term" value="F:protein kinase activity"/>
    <property type="evidence" value="ECO:0007669"/>
    <property type="project" value="InterPro"/>
</dbReference>
<feature type="domain" description="Protein kinase" evidence="3">
    <location>
        <begin position="677"/>
        <end position="947"/>
    </location>
</feature>
<sequence>MFRFATKFASAKFRLLSGRRVAPPPPLSQVRHPCLSSNLQSVHMENDPQLSPSASPDGLGGAMDWTGQTMAMKHVPLDLDGRGDSVPSEGQKEAFSNKFIKRLRRGPKVAPLPPQEMNNGQESTHGSREGPSILIGHEETERLIRSRDMDVTPAEQTDKQPPERKAKKLSIRGRIGRILGIFHRQKVVPLNVIPTRGHPTSAPEGSGLPNRKLQDGCQAQDVKTHSEDKHKDGDAFDPHQDCHTNYVEFETSSRLSSTDEVTTETTVLPSSSATLKKEQIDGGDAKIIENEYQGDLGSTTRLCPCEKLQNEEPGCSPGHVSVASGELLGASDNRETSLDQTSLIRCRSSTTTSPCHDKQGNNPDETRARAGVSSSVKGEFSQTVIQGEPVKPAEGGRKLTASSLGKTNIRSFRLTGKNLVIGTSPCVVKDSRKPSQGPSSLISPQVATNKTVPGHRTILDVKPDALADEMRTMSPSAKQRRVQEITVHIKRRVDLQTLRDLTNDTLPYTSNEGKEIEENARRAETLLSQLKTVMAKADKREPTGSSSSHHSQQHLPVKAQSHRSNSNNLSRHCVQNCTSSKTNRVSGATSSSVHQAALLSNPNIATVKNTVPQQRNLTKPSKSKVAPLCPAIRKRTFRKSTAVQKQGSPAKPTSKDLQKLGLPIIDERDLEPVQTRKGTAIKLGSGDYGEVFLMRSRVDGTLMAVKRLTDIPGSNQKDKRTAEMLQELRAMEAVKSCRVFPNFLGVLDLYSFAQEFVGNARTMISLSAFKLLYKSPRGPHLLPLDWVRICIDVTEGLEMLHGAGWTHNDLHISNILVWRDPRKVTATWEAKIIDLGKASPIKNPPPPKILTFMQMMFAFKNCTQMAPEIVEGRSRYNVKSDVYSLGIALQDIGKDNRLLSSFKTIGDRCVVEEPDQRPELKIILKELNQLCNKFISPRRAGKTKGTR</sequence>
<dbReference type="GO" id="GO:0007165">
    <property type="term" value="P:signal transduction"/>
    <property type="evidence" value="ECO:0007669"/>
    <property type="project" value="TreeGrafter"/>
</dbReference>
<dbReference type="Gene3D" id="3.30.200.20">
    <property type="entry name" value="Phosphorylase Kinase, domain 1"/>
    <property type="match status" value="1"/>
</dbReference>
<dbReference type="Pfam" id="PF00069">
    <property type="entry name" value="Pkinase"/>
    <property type="match status" value="1"/>
</dbReference>
<dbReference type="AlphaFoldDB" id="A0A914BP72"/>
<dbReference type="Proteomes" id="UP000887568">
    <property type="component" value="Unplaced"/>
</dbReference>
<dbReference type="OrthoDB" id="6128227at2759"/>
<dbReference type="EnsemblMetazoa" id="XM_038221364.1">
    <property type="protein sequence ID" value="XP_038077292.1"/>
    <property type="gene ID" value="LOC119745141"/>
</dbReference>
<dbReference type="RefSeq" id="XP_038077292.1">
    <property type="nucleotide sequence ID" value="XM_038221364.1"/>
</dbReference>
<evidence type="ECO:0000259" key="3">
    <source>
        <dbReference type="PROSITE" id="PS50011"/>
    </source>
</evidence>
<dbReference type="PROSITE" id="PS00107">
    <property type="entry name" value="PROTEIN_KINASE_ATP"/>
    <property type="match status" value="1"/>
</dbReference>
<dbReference type="Gene3D" id="1.10.510.10">
    <property type="entry name" value="Transferase(Phosphotransferase) domain 1"/>
    <property type="match status" value="1"/>
</dbReference>
<feature type="region of interest" description="Disordered" evidence="2">
    <location>
        <begin position="44"/>
        <end position="65"/>
    </location>
</feature>
<proteinExistence type="predicted"/>
<accession>A0A914BP72</accession>
<dbReference type="InterPro" id="IPR000719">
    <property type="entry name" value="Prot_kinase_dom"/>
</dbReference>
<organism evidence="4 5">
    <name type="scientific">Patiria miniata</name>
    <name type="common">Bat star</name>
    <name type="synonym">Asterina miniata</name>
    <dbReference type="NCBI Taxonomy" id="46514"/>
    <lineage>
        <taxon>Eukaryota</taxon>
        <taxon>Metazoa</taxon>
        <taxon>Echinodermata</taxon>
        <taxon>Eleutherozoa</taxon>
        <taxon>Asterozoa</taxon>
        <taxon>Asteroidea</taxon>
        <taxon>Valvatacea</taxon>
        <taxon>Valvatida</taxon>
        <taxon>Asterinidae</taxon>
        <taxon>Patiria</taxon>
    </lineage>
</organism>
<evidence type="ECO:0000313" key="4">
    <source>
        <dbReference type="EnsemblMetazoa" id="XP_038077292.1"/>
    </source>
</evidence>
<evidence type="ECO:0000256" key="1">
    <source>
        <dbReference type="PROSITE-ProRule" id="PRU10141"/>
    </source>
</evidence>
<feature type="binding site" evidence="1">
    <location>
        <position position="706"/>
    </location>
    <ligand>
        <name>ATP</name>
        <dbReference type="ChEBI" id="CHEBI:30616"/>
    </ligand>
</feature>
<protein>
    <recommendedName>
        <fullName evidence="3">Protein kinase domain-containing protein</fullName>
    </recommendedName>
</protein>
<dbReference type="OMA" id="RICIDVT"/>
<feature type="compositionally biased region" description="Polar residues" evidence="2">
    <location>
        <begin position="44"/>
        <end position="54"/>
    </location>
</feature>
<feature type="region of interest" description="Disordered" evidence="2">
    <location>
        <begin position="347"/>
        <end position="380"/>
    </location>
</feature>
<dbReference type="InterPro" id="IPR017441">
    <property type="entry name" value="Protein_kinase_ATP_BS"/>
</dbReference>
<feature type="compositionally biased region" description="Low complexity" evidence="2">
    <location>
        <begin position="545"/>
        <end position="554"/>
    </location>
</feature>
<dbReference type="PANTHER" id="PTHR23257">
    <property type="entry name" value="SERINE-THREONINE PROTEIN KINASE"/>
    <property type="match status" value="1"/>
</dbReference>
<dbReference type="SUPFAM" id="SSF56112">
    <property type="entry name" value="Protein kinase-like (PK-like)"/>
    <property type="match status" value="1"/>
</dbReference>